<keyword evidence="8" id="KW-0408">Iron</keyword>
<dbReference type="GO" id="GO:0006633">
    <property type="term" value="P:fatty acid biosynthetic process"/>
    <property type="evidence" value="ECO:0007669"/>
    <property type="project" value="UniProtKB-KW"/>
</dbReference>
<dbReference type="PANTHER" id="PTHR11351:SF31">
    <property type="entry name" value="DESATURASE 1, ISOFORM A-RELATED"/>
    <property type="match status" value="1"/>
</dbReference>
<evidence type="ECO:0000256" key="2">
    <source>
        <dbReference type="ARBA" id="ARBA00008749"/>
    </source>
</evidence>
<keyword evidence="11" id="KW-0275">Fatty acid biosynthesis</keyword>
<feature type="transmembrane region" description="Helical" evidence="12">
    <location>
        <begin position="213"/>
        <end position="234"/>
    </location>
</feature>
<feature type="transmembrane region" description="Helical" evidence="12">
    <location>
        <begin position="189"/>
        <end position="207"/>
    </location>
</feature>
<evidence type="ECO:0000256" key="11">
    <source>
        <dbReference type="ARBA" id="ARBA00023160"/>
    </source>
</evidence>
<feature type="transmembrane region" description="Helical" evidence="12">
    <location>
        <begin position="41"/>
        <end position="65"/>
    </location>
</feature>
<dbReference type="Pfam" id="PF00487">
    <property type="entry name" value="FA_desaturase"/>
    <property type="match status" value="1"/>
</dbReference>
<evidence type="ECO:0000313" key="15">
    <source>
        <dbReference type="Proteomes" id="UP000218160"/>
    </source>
</evidence>
<keyword evidence="4 12" id="KW-0812">Transmembrane</keyword>
<accession>A0A291BAQ1</accession>
<gene>
    <name evidence="14" type="ORF">BTN50_1662</name>
</gene>
<keyword evidence="10 12" id="KW-0472">Membrane</keyword>
<dbReference type="AlphaFoldDB" id="A0A291BAQ1"/>
<evidence type="ECO:0000256" key="10">
    <source>
        <dbReference type="ARBA" id="ARBA00023136"/>
    </source>
</evidence>
<feature type="transmembrane region" description="Helical" evidence="12">
    <location>
        <begin position="71"/>
        <end position="92"/>
    </location>
</feature>
<keyword evidence="14" id="KW-0614">Plasmid</keyword>
<evidence type="ECO:0000256" key="8">
    <source>
        <dbReference type="ARBA" id="ARBA00023004"/>
    </source>
</evidence>
<sequence>MKQIINNCLDHIIDEYYCSVHVCTKFLIFKMKLNQKEKPPIIWLNASVFVITFAVAVIGTPTWAWYHGFDWAQIGMLVFGFTFSGLSITAGYHRLWSHKTYEAHPVLKFILVLGGAYALQNSVLHWSADHRAHHRHVDNNALDPYSAGRGFWFSHIGWMLREYQKHCHSDYNNCRDLQKDKIVMWQHKYYLPLVLLMNIGVPIVFSLVHGDLWGAIILIGFARLVLNHHTTFFINSLAHIWGTRPYTKSNSARDNGFLAFLTFGEGYHNFHHIFENDYRNGIYWWQFDPTKWLIRLGSWLGLTKKLRVTPENRIEKVRATMLLKSIQTHLRANPNTTHRIQLLEQEYQALVTRMSDYYEAKKRLINLKKQNLLKKYDRAILLQQLQILKSEFHQQKRNWHNLTASYA</sequence>
<reference evidence="15" key="1">
    <citation type="submission" date="2017-04" db="EMBL/GenBank/DDBJ databases">
        <title>Genome evolution of the luminous symbionts of deep sea anglerfish.</title>
        <authorList>
            <person name="Hendry T.A."/>
        </authorList>
    </citation>
    <scope>NUCLEOTIDE SEQUENCE [LARGE SCALE GENOMIC DNA]</scope>
    <source>
        <plasmid evidence="15">pcc1</plasmid>
    </source>
</reference>
<evidence type="ECO:0000256" key="5">
    <source>
        <dbReference type="ARBA" id="ARBA00022832"/>
    </source>
</evidence>
<evidence type="ECO:0000256" key="9">
    <source>
        <dbReference type="ARBA" id="ARBA00023098"/>
    </source>
</evidence>
<dbReference type="EC" id="1.14.19.1" evidence="14"/>
<keyword evidence="3" id="KW-0444">Lipid biosynthesis</keyword>
<geneLocation type="plasmid" evidence="15">
    <name>pcc1</name>
</geneLocation>
<comment type="subcellular location">
    <subcellularLocation>
        <location evidence="1">Membrane</location>
        <topology evidence="1">Multi-pass membrane protein</topology>
    </subcellularLocation>
</comment>
<organism evidence="14 15">
    <name type="scientific">Candidatus Enterovibrio altilux</name>
    <dbReference type="NCBI Taxonomy" id="1927128"/>
    <lineage>
        <taxon>Bacteria</taxon>
        <taxon>Pseudomonadati</taxon>
        <taxon>Pseudomonadota</taxon>
        <taxon>Gammaproteobacteria</taxon>
        <taxon>Vibrionales</taxon>
        <taxon>Vibrionaceae</taxon>
        <taxon>Enterovibrio</taxon>
    </lineage>
</organism>
<dbReference type="Proteomes" id="UP000218160">
    <property type="component" value="Plasmid pCC1"/>
</dbReference>
<keyword evidence="15" id="KW-1185">Reference proteome</keyword>
<protein>
    <submittedName>
        <fullName evidence="14">Fatty acid desaturase</fullName>
        <ecNumber evidence="14">1.14.19.1</ecNumber>
    </submittedName>
</protein>
<keyword evidence="5" id="KW-0276">Fatty acid metabolism</keyword>
<dbReference type="KEGG" id="elux:BTN50_1662"/>
<evidence type="ECO:0000259" key="13">
    <source>
        <dbReference type="Pfam" id="PF00487"/>
    </source>
</evidence>
<evidence type="ECO:0000256" key="7">
    <source>
        <dbReference type="ARBA" id="ARBA00023002"/>
    </source>
</evidence>
<feature type="domain" description="Fatty acid desaturase" evidence="13">
    <location>
        <begin position="74"/>
        <end position="294"/>
    </location>
</feature>
<dbReference type="GO" id="GO:0004768">
    <property type="term" value="F:stearoyl-CoA 9-desaturase activity"/>
    <property type="evidence" value="ECO:0007669"/>
    <property type="project" value="UniProtKB-EC"/>
</dbReference>
<name>A0A291BAQ1_9GAMM</name>
<evidence type="ECO:0000256" key="3">
    <source>
        <dbReference type="ARBA" id="ARBA00022516"/>
    </source>
</evidence>
<evidence type="ECO:0000256" key="6">
    <source>
        <dbReference type="ARBA" id="ARBA00022989"/>
    </source>
</evidence>
<dbReference type="InterPro" id="IPR005804">
    <property type="entry name" value="FA_desaturase_dom"/>
</dbReference>
<comment type="similarity">
    <text evidence="2">Belongs to the fatty acid desaturase type 2 family.</text>
</comment>
<keyword evidence="6 12" id="KW-1133">Transmembrane helix</keyword>
<evidence type="ECO:0000313" key="14">
    <source>
        <dbReference type="EMBL" id="ATF10098.1"/>
    </source>
</evidence>
<dbReference type="InterPro" id="IPR015876">
    <property type="entry name" value="Acyl-CoA_DS"/>
</dbReference>
<evidence type="ECO:0000256" key="1">
    <source>
        <dbReference type="ARBA" id="ARBA00004141"/>
    </source>
</evidence>
<evidence type="ECO:0000256" key="4">
    <source>
        <dbReference type="ARBA" id="ARBA00022692"/>
    </source>
</evidence>
<keyword evidence="9" id="KW-0443">Lipid metabolism</keyword>
<proteinExistence type="inferred from homology"/>
<dbReference type="PANTHER" id="PTHR11351">
    <property type="entry name" value="ACYL-COA DESATURASE"/>
    <property type="match status" value="1"/>
</dbReference>
<dbReference type="GO" id="GO:0016020">
    <property type="term" value="C:membrane"/>
    <property type="evidence" value="ECO:0007669"/>
    <property type="project" value="UniProtKB-SubCell"/>
</dbReference>
<evidence type="ECO:0000256" key="12">
    <source>
        <dbReference type="SAM" id="Phobius"/>
    </source>
</evidence>
<dbReference type="EMBL" id="CP020661">
    <property type="protein sequence ID" value="ATF10098.1"/>
    <property type="molecule type" value="Genomic_DNA"/>
</dbReference>
<keyword evidence="7 14" id="KW-0560">Oxidoreductase</keyword>
<dbReference type="PRINTS" id="PR00075">
    <property type="entry name" value="FACDDSATRASE"/>
</dbReference>
<dbReference type="CDD" id="cd03505">
    <property type="entry name" value="Delta9-FADS-like"/>
    <property type="match status" value="1"/>
</dbReference>